<sequence>MPPESPAVEATGPRLIDAGPEPAETRASPEIGSAGSGSLGDLIRLLIPNDPTTGPVHIPPPSPDTGPLLLPPIEGPFTGPLPVTGPSPGTGPLPVEADPRTVPLAYRGFAGEQAPDDALSALGDEGLDRTGDGEPATGRHGEGPTAVAGQAGSPGSNGLEPGDAFAVVGVLEHHRRWRWGWARWLWARLPAALRWPLALRWSPAARWTPPPRWTSAARPPRHLRWSLALTWSPALRWPRYLPDDSLRRWLRTSPQPPVRRWARVQSPRPRQVLVRTRADGRSTPVYAVAFSPDGRRLATASGDGSVRLWDVADPGAPRQLWTVSTRFAAGPVVAFSPDGAWLATGHDATSAALWEIDGEGEPVPRALLPHPGGLTGLHFSADGRRLAATFAAQAARIWDLSVPTSPRALGRAGDPRLLRAAAIFPDGRWLATAGERVEVWDVAATPTRRTHLTAGEGPLLDVALAPDGRTMAVARLDGAVDLWHTLDPSAPAPRTSIEAHAGWVTSVAFGADGRWLATVSAEQVALWDLNDPTTAVGRLRAKQPVTGVAFAPNRGLLAVASLDGSVTLLRPTAPLAPLERGVQLAAGREPAHAVAASAAGARAADPAVPLTGPVTVDAVTDAVTVGVVTDPVTRAGDDDTGPVTAETRPVHLLGADAMGAAGVPGRRRRRRGTSRGAALGALGVVALSFLLGFGPMFGTPPALSLAAGLLLTLGLVVSLGAAIWMPEGGGKRHQAGGAGRPTARAAGRRAAGAHTWPAGRSRLGRAGGMDGPPRRMGVTGDRPDPGDDDGAGPLTTSATDRAGHGDGHAEKDAGAATDAGPADGEEPGVSVGTNTAAADALTVPAPARPVV</sequence>
<dbReference type="PANTHER" id="PTHR19848">
    <property type="entry name" value="WD40 REPEAT PROTEIN"/>
    <property type="match status" value="1"/>
</dbReference>
<keyword evidence="2" id="KW-0677">Repeat</keyword>
<keyword evidence="5" id="KW-0812">Transmembrane</keyword>
<feature type="region of interest" description="Disordered" evidence="4">
    <location>
        <begin position="1"/>
        <end position="64"/>
    </location>
</feature>
<gene>
    <name evidence="6" type="ORF">I7412_24420</name>
</gene>
<feature type="region of interest" description="Disordered" evidence="4">
    <location>
        <begin position="729"/>
        <end position="851"/>
    </location>
</feature>
<dbReference type="InterPro" id="IPR019775">
    <property type="entry name" value="WD40_repeat_CS"/>
</dbReference>
<feature type="transmembrane region" description="Helical" evidence="5">
    <location>
        <begin position="676"/>
        <end position="697"/>
    </location>
</feature>
<evidence type="ECO:0000313" key="6">
    <source>
        <dbReference type="EMBL" id="MBL7630251.1"/>
    </source>
</evidence>
<protein>
    <recommendedName>
        <fullName evidence="8">Anaphase-promoting complex subunit 4 WD40 domain-containing protein</fullName>
    </recommendedName>
</protein>
<feature type="repeat" description="WD" evidence="3">
    <location>
        <begin position="278"/>
        <end position="311"/>
    </location>
</feature>
<keyword evidence="5" id="KW-0472">Membrane</keyword>
<organism evidence="6 7">
    <name type="scientific">Frankia nepalensis</name>
    <dbReference type="NCBI Taxonomy" id="1836974"/>
    <lineage>
        <taxon>Bacteria</taxon>
        <taxon>Bacillati</taxon>
        <taxon>Actinomycetota</taxon>
        <taxon>Actinomycetes</taxon>
        <taxon>Frankiales</taxon>
        <taxon>Frankiaceae</taxon>
        <taxon>Frankia</taxon>
    </lineage>
</organism>
<dbReference type="PANTHER" id="PTHR19848:SF8">
    <property type="entry name" value="F-BOX AND WD REPEAT DOMAIN CONTAINING 7"/>
    <property type="match status" value="1"/>
</dbReference>
<dbReference type="InterPro" id="IPR015943">
    <property type="entry name" value="WD40/YVTN_repeat-like_dom_sf"/>
</dbReference>
<dbReference type="InterPro" id="IPR001680">
    <property type="entry name" value="WD40_rpt"/>
</dbReference>
<keyword evidence="7" id="KW-1185">Reference proteome</keyword>
<evidence type="ECO:0000256" key="1">
    <source>
        <dbReference type="ARBA" id="ARBA00022574"/>
    </source>
</evidence>
<dbReference type="PROSITE" id="PS50082">
    <property type="entry name" value="WD_REPEATS_2"/>
    <property type="match status" value="1"/>
</dbReference>
<evidence type="ECO:0008006" key="8">
    <source>
        <dbReference type="Google" id="ProtNLM"/>
    </source>
</evidence>
<feature type="compositionally biased region" description="Low complexity" evidence="4">
    <location>
        <begin position="835"/>
        <end position="845"/>
    </location>
</feature>
<evidence type="ECO:0000256" key="4">
    <source>
        <dbReference type="SAM" id="MobiDB-lite"/>
    </source>
</evidence>
<feature type="region of interest" description="Disordered" evidence="4">
    <location>
        <begin position="116"/>
        <end position="160"/>
    </location>
</feature>
<dbReference type="PROSITE" id="PS00678">
    <property type="entry name" value="WD_REPEATS_1"/>
    <property type="match status" value="1"/>
</dbReference>
<dbReference type="EMBL" id="JAEACQ010000245">
    <property type="protein sequence ID" value="MBL7630251.1"/>
    <property type="molecule type" value="Genomic_DNA"/>
</dbReference>
<dbReference type="PROSITE" id="PS50294">
    <property type="entry name" value="WD_REPEATS_REGION"/>
    <property type="match status" value="1"/>
</dbReference>
<keyword evidence="5" id="KW-1133">Transmembrane helix</keyword>
<feature type="compositionally biased region" description="Basic and acidic residues" evidence="4">
    <location>
        <begin position="126"/>
        <end position="142"/>
    </location>
</feature>
<dbReference type="Proteomes" id="UP000604475">
    <property type="component" value="Unassembled WGS sequence"/>
</dbReference>
<evidence type="ECO:0000256" key="5">
    <source>
        <dbReference type="SAM" id="Phobius"/>
    </source>
</evidence>
<dbReference type="Gene3D" id="2.130.10.10">
    <property type="entry name" value="YVTN repeat-like/Quinoprotein amine dehydrogenase"/>
    <property type="match status" value="2"/>
</dbReference>
<name>A0A937RQR6_9ACTN</name>
<evidence type="ECO:0000256" key="2">
    <source>
        <dbReference type="ARBA" id="ARBA00022737"/>
    </source>
</evidence>
<dbReference type="Pfam" id="PF00400">
    <property type="entry name" value="WD40"/>
    <property type="match status" value="3"/>
</dbReference>
<keyword evidence="1 3" id="KW-0853">WD repeat</keyword>
<comment type="caution">
    <text evidence="6">The sequence shown here is derived from an EMBL/GenBank/DDBJ whole genome shotgun (WGS) entry which is preliminary data.</text>
</comment>
<feature type="compositionally biased region" description="Basic and acidic residues" evidence="4">
    <location>
        <begin position="801"/>
        <end position="813"/>
    </location>
</feature>
<feature type="transmembrane region" description="Helical" evidence="5">
    <location>
        <begin position="703"/>
        <end position="724"/>
    </location>
</feature>
<evidence type="ECO:0000313" key="7">
    <source>
        <dbReference type="Proteomes" id="UP000604475"/>
    </source>
</evidence>
<dbReference type="SUPFAM" id="SSF50998">
    <property type="entry name" value="Quinoprotein alcohol dehydrogenase-like"/>
    <property type="match status" value="1"/>
</dbReference>
<proteinExistence type="predicted"/>
<evidence type="ECO:0000256" key="3">
    <source>
        <dbReference type="PROSITE-ProRule" id="PRU00221"/>
    </source>
</evidence>
<dbReference type="AlphaFoldDB" id="A0A937RQR6"/>
<dbReference type="CDD" id="cd00200">
    <property type="entry name" value="WD40"/>
    <property type="match status" value="1"/>
</dbReference>
<feature type="compositionally biased region" description="Low complexity" evidence="4">
    <location>
        <begin position="740"/>
        <end position="753"/>
    </location>
</feature>
<accession>A0A937RQR6</accession>
<dbReference type="SMART" id="SM00320">
    <property type="entry name" value="WD40"/>
    <property type="match status" value="7"/>
</dbReference>
<dbReference type="InterPro" id="IPR011047">
    <property type="entry name" value="Quinoprotein_ADH-like_sf"/>
</dbReference>
<reference evidence="6" key="1">
    <citation type="submission" date="2020-12" db="EMBL/GenBank/DDBJ databases">
        <title>Genomic characterization of non-nitrogen-fixing Frankia strains.</title>
        <authorList>
            <person name="Carlos-Shanley C."/>
            <person name="Guerra T."/>
            <person name="Hahn D."/>
        </authorList>
    </citation>
    <scope>NUCLEOTIDE SEQUENCE</scope>
    <source>
        <strain evidence="6">CN6</strain>
    </source>
</reference>